<dbReference type="EMBL" id="CAJOBI010092206">
    <property type="protein sequence ID" value="CAF4547811.1"/>
    <property type="molecule type" value="Genomic_DNA"/>
</dbReference>
<name>A0A8S2YBY2_9BILA</name>
<dbReference type="AlphaFoldDB" id="A0A8S2YBY2"/>
<feature type="compositionally biased region" description="Polar residues" evidence="1">
    <location>
        <begin position="25"/>
        <end position="39"/>
    </location>
</feature>
<proteinExistence type="predicted"/>
<organism evidence="2 3">
    <name type="scientific">Rotaria magnacalcarata</name>
    <dbReference type="NCBI Taxonomy" id="392030"/>
    <lineage>
        <taxon>Eukaryota</taxon>
        <taxon>Metazoa</taxon>
        <taxon>Spiralia</taxon>
        <taxon>Gnathifera</taxon>
        <taxon>Rotifera</taxon>
        <taxon>Eurotatoria</taxon>
        <taxon>Bdelloidea</taxon>
        <taxon>Philodinida</taxon>
        <taxon>Philodinidae</taxon>
        <taxon>Rotaria</taxon>
    </lineage>
</organism>
<dbReference type="Proteomes" id="UP000676336">
    <property type="component" value="Unassembled WGS sequence"/>
</dbReference>
<evidence type="ECO:0000256" key="1">
    <source>
        <dbReference type="SAM" id="MobiDB-lite"/>
    </source>
</evidence>
<gene>
    <name evidence="2" type="ORF">SMN809_LOCUS36906</name>
</gene>
<sequence length="52" mass="5477">IDNSPQAMSPKQTVSSLLIDEDSQDSICESQTSTTSSSKMHIMECDGNGNAG</sequence>
<feature type="compositionally biased region" description="Polar residues" evidence="1">
    <location>
        <begin position="1"/>
        <end position="16"/>
    </location>
</feature>
<reference evidence="2" key="1">
    <citation type="submission" date="2021-02" db="EMBL/GenBank/DDBJ databases">
        <authorList>
            <person name="Nowell W R."/>
        </authorList>
    </citation>
    <scope>NUCLEOTIDE SEQUENCE</scope>
</reference>
<evidence type="ECO:0000313" key="3">
    <source>
        <dbReference type="Proteomes" id="UP000676336"/>
    </source>
</evidence>
<evidence type="ECO:0000313" key="2">
    <source>
        <dbReference type="EMBL" id="CAF4547811.1"/>
    </source>
</evidence>
<protein>
    <submittedName>
        <fullName evidence="2">Uncharacterized protein</fullName>
    </submittedName>
</protein>
<feature type="region of interest" description="Disordered" evidence="1">
    <location>
        <begin position="1"/>
        <end position="52"/>
    </location>
</feature>
<accession>A0A8S2YBY2</accession>
<feature type="non-terminal residue" evidence="2">
    <location>
        <position position="52"/>
    </location>
</feature>
<comment type="caution">
    <text evidence="2">The sequence shown here is derived from an EMBL/GenBank/DDBJ whole genome shotgun (WGS) entry which is preliminary data.</text>
</comment>
<feature type="non-terminal residue" evidence="2">
    <location>
        <position position="1"/>
    </location>
</feature>